<reference evidence="2 3" key="1">
    <citation type="submission" date="2021-06" db="EMBL/GenBank/DDBJ databases">
        <authorList>
            <person name="Kallberg Y."/>
            <person name="Tangrot J."/>
            <person name="Rosling A."/>
        </authorList>
    </citation>
    <scope>NUCLEOTIDE SEQUENCE [LARGE SCALE GENOMIC DNA]</scope>
    <source>
        <strain evidence="2 3">120-4 pot B 10/14</strain>
    </source>
</reference>
<proteinExistence type="predicted"/>
<feature type="region of interest" description="Disordered" evidence="1">
    <location>
        <begin position="1"/>
        <end position="37"/>
    </location>
</feature>
<dbReference type="Gene3D" id="3.60.10.10">
    <property type="entry name" value="Endonuclease/exonuclease/phosphatase"/>
    <property type="match status" value="1"/>
</dbReference>
<dbReference type="SUPFAM" id="SSF56219">
    <property type="entry name" value="DNase I-like"/>
    <property type="match status" value="1"/>
</dbReference>
<keyword evidence="3" id="KW-1185">Reference proteome</keyword>
<protein>
    <submittedName>
        <fullName evidence="2">20726_t:CDS:1</fullName>
    </submittedName>
</protein>
<evidence type="ECO:0000256" key="1">
    <source>
        <dbReference type="SAM" id="MobiDB-lite"/>
    </source>
</evidence>
<accession>A0ABN7UXC4</accession>
<name>A0ABN7UXC4_GIGMA</name>
<feature type="compositionally biased region" description="Basic and acidic residues" evidence="1">
    <location>
        <begin position="1"/>
        <end position="15"/>
    </location>
</feature>
<organism evidence="2 3">
    <name type="scientific">Gigaspora margarita</name>
    <dbReference type="NCBI Taxonomy" id="4874"/>
    <lineage>
        <taxon>Eukaryota</taxon>
        <taxon>Fungi</taxon>
        <taxon>Fungi incertae sedis</taxon>
        <taxon>Mucoromycota</taxon>
        <taxon>Glomeromycotina</taxon>
        <taxon>Glomeromycetes</taxon>
        <taxon>Diversisporales</taxon>
        <taxon>Gigasporaceae</taxon>
        <taxon>Gigaspora</taxon>
    </lineage>
</organism>
<dbReference type="InterPro" id="IPR036691">
    <property type="entry name" value="Endo/exonu/phosph_ase_sf"/>
</dbReference>
<sequence length="198" mass="22476">MINHKDNTDIPKPENRSSPMHIIQNPSSQLTEPMPNYPVRIDPPNFDHNQPLKIITHNVQGINTRLKFQLWLEKAAELGAHIISITETKLPESTTPQSSLTNPLYTIFTANNNGSTGTIREASLGTAIAIHPSIQPYIRKIKQIPGYSLLIDFFFPRSKTHIISIYLPSKATPSSKKAQKEITHELNHIRRFQQQLEE</sequence>
<comment type="caution">
    <text evidence="2">The sequence shown here is derived from an EMBL/GenBank/DDBJ whole genome shotgun (WGS) entry which is preliminary data.</text>
</comment>
<dbReference type="Proteomes" id="UP000789901">
    <property type="component" value="Unassembled WGS sequence"/>
</dbReference>
<gene>
    <name evidence="2" type="ORF">GMARGA_LOCUS11254</name>
</gene>
<evidence type="ECO:0000313" key="2">
    <source>
        <dbReference type="EMBL" id="CAG8685892.1"/>
    </source>
</evidence>
<dbReference type="EMBL" id="CAJVQB010006532">
    <property type="protein sequence ID" value="CAG8685892.1"/>
    <property type="molecule type" value="Genomic_DNA"/>
</dbReference>
<evidence type="ECO:0000313" key="3">
    <source>
        <dbReference type="Proteomes" id="UP000789901"/>
    </source>
</evidence>